<dbReference type="PANTHER" id="PTHR35867">
    <property type="entry name" value="PROTEIN RSEC"/>
    <property type="match status" value="1"/>
</dbReference>
<dbReference type="AlphaFoldDB" id="A0A2S9RKL7"/>
<reference evidence="1 2" key="1">
    <citation type="submission" date="2018-06" db="EMBL/GenBank/DDBJ databases">
        <authorList>
            <consortium name="Pathogen Informatics"/>
            <person name="Doyle S."/>
        </authorList>
    </citation>
    <scope>NUCLEOTIDE SEQUENCE [LARGE SCALE GENOMIC DNA]</scope>
    <source>
        <strain evidence="1 2">NCTC11872</strain>
    </source>
</reference>
<dbReference type="PIRSF" id="PIRSF004923">
    <property type="entry name" value="RseC"/>
    <property type="match status" value="1"/>
</dbReference>
<proteinExistence type="predicted"/>
<evidence type="ECO:0000313" key="2">
    <source>
        <dbReference type="Proteomes" id="UP000249936"/>
    </source>
</evidence>
<accession>A0A2S9RKL7</accession>
<evidence type="ECO:0000313" key="1">
    <source>
        <dbReference type="EMBL" id="SPX41448.1"/>
    </source>
</evidence>
<protein>
    <submittedName>
        <fullName evidence="1">RseC protein involved in reduction of the SoxR iron-sulfur cluster</fullName>
    </submittedName>
</protein>
<organism evidence="1 2">
    <name type="scientific">Haemophilus influenzae</name>
    <dbReference type="NCBI Taxonomy" id="727"/>
    <lineage>
        <taxon>Bacteria</taxon>
        <taxon>Pseudomonadati</taxon>
        <taxon>Pseudomonadota</taxon>
        <taxon>Gammaproteobacteria</taxon>
        <taxon>Pasteurellales</taxon>
        <taxon>Pasteurellaceae</taxon>
        <taxon>Haemophilus</taxon>
    </lineage>
</organism>
<dbReference type="RefSeq" id="WP_061724294.1">
    <property type="nucleotide sequence ID" value="NZ_CP089183.1"/>
</dbReference>
<sequence length="146" mass="16240">MLKESAVVMSYDAETGIAKVKCQSQSTCGACSARETCGTESLSELNGKRGEHIFTLETITPLCTDQMVEIGLEEKSMLFSALLMYIVPLFTLLVAILLSSYISENELIRAILIFMLTALSFVMVKRYTRKLGQQTEFQPVLLRVLS</sequence>
<dbReference type="PANTHER" id="PTHR35867:SF1">
    <property type="entry name" value="PROTEIN RSEC"/>
    <property type="match status" value="1"/>
</dbReference>
<dbReference type="Pfam" id="PF04246">
    <property type="entry name" value="RseC_MucC"/>
    <property type="match status" value="1"/>
</dbReference>
<dbReference type="InterPro" id="IPR026268">
    <property type="entry name" value="RseC"/>
</dbReference>
<dbReference type="Proteomes" id="UP000249936">
    <property type="component" value="Unassembled WGS sequence"/>
</dbReference>
<dbReference type="EMBL" id="UASK01000005">
    <property type="protein sequence ID" value="SPX41448.1"/>
    <property type="molecule type" value="Genomic_DNA"/>
</dbReference>
<dbReference type="InterPro" id="IPR007359">
    <property type="entry name" value="SigmaE_reg_RseC_MucC"/>
</dbReference>
<name>A0A2S9RKL7_HAEIF</name>
<gene>
    <name evidence="1" type="primary">rseC_1</name>
    <name evidence="1" type="ORF">NCTC11872_01057</name>
</gene>